<keyword evidence="9" id="KW-1185">Reference proteome</keyword>
<keyword evidence="5" id="KW-0206">Cytoskeleton</keyword>
<evidence type="ECO:0000256" key="6">
    <source>
        <dbReference type="ARBA" id="ARBA00034687"/>
    </source>
</evidence>
<dbReference type="GO" id="GO:0005869">
    <property type="term" value="C:dynactin complex"/>
    <property type="evidence" value="ECO:0007669"/>
    <property type="project" value="InterPro"/>
</dbReference>
<dbReference type="PANTHER" id="PTHR13072:SF0">
    <property type="entry name" value="DYNACTIN SUBUNIT 6"/>
    <property type="match status" value="1"/>
</dbReference>
<dbReference type="STRING" id="177199.A0A420YMY1"/>
<reference evidence="8 9" key="1">
    <citation type="submission" date="2018-08" db="EMBL/GenBank/DDBJ databases">
        <title>Draft genome of the lignicolous fungus Coniochaeta pulveracea.</title>
        <authorList>
            <person name="Borstlap C.J."/>
            <person name="De Witt R.N."/>
            <person name="Botha A."/>
            <person name="Volschenk H."/>
        </authorList>
    </citation>
    <scope>NUCLEOTIDE SEQUENCE [LARGE SCALE GENOMIC DNA]</scope>
    <source>
        <strain evidence="8 9">CAB683</strain>
    </source>
</reference>
<evidence type="ECO:0000313" key="8">
    <source>
        <dbReference type="EMBL" id="RKU49263.1"/>
    </source>
</evidence>
<dbReference type="InterPro" id="IPR027777">
    <property type="entry name" value="DCTN6"/>
</dbReference>
<proteinExistence type="inferred from homology"/>
<feature type="region of interest" description="Disordered" evidence="7">
    <location>
        <begin position="1"/>
        <end position="40"/>
    </location>
</feature>
<protein>
    <recommendedName>
        <fullName evidence="3">Dynactin subunit 6</fullName>
    </recommendedName>
</protein>
<comment type="subcellular location">
    <subcellularLocation>
        <location evidence="1">Cytoplasm</location>
        <location evidence="1">Cytoskeleton</location>
    </subcellularLocation>
</comment>
<organism evidence="8 9">
    <name type="scientific">Coniochaeta pulveracea</name>
    <dbReference type="NCBI Taxonomy" id="177199"/>
    <lineage>
        <taxon>Eukaryota</taxon>
        <taxon>Fungi</taxon>
        <taxon>Dikarya</taxon>
        <taxon>Ascomycota</taxon>
        <taxon>Pezizomycotina</taxon>
        <taxon>Sordariomycetes</taxon>
        <taxon>Sordariomycetidae</taxon>
        <taxon>Coniochaetales</taxon>
        <taxon>Coniochaetaceae</taxon>
        <taxon>Coniochaeta</taxon>
    </lineage>
</organism>
<feature type="compositionally biased region" description="Low complexity" evidence="7">
    <location>
        <begin position="15"/>
        <end position="28"/>
    </location>
</feature>
<dbReference type="EMBL" id="QVQW01000002">
    <property type="protein sequence ID" value="RKU49263.1"/>
    <property type="molecule type" value="Genomic_DNA"/>
</dbReference>
<gene>
    <name evidence="8" type="ORF">DL546_009686</name>
</gene>
<dbReference type="Proteomes" id="UP000275385">
    <property type="component" value="Unassembled WGS sequence"/>
</dbReference>
<dbReference type="InterPro" id="IPR011004">
    <property type="entry name" value="Trimer_LpxA-like_sf"/>
</dbReference>
<dbReference type="OrthoDB" id="2355at2759"/>
<evidence type="ECO:0000256" key="1">
    <source>
        <dbReference type="ARBA" id="ARBA00004245"/>
    </source>
</evidence>
<dbReference type="InterPro" id="IPR001451">
    <property type="entry name" value="Hexapep"/>
</dbReference>
<evidence type="ECO:0000256" key="3">
    <source>
        <dbReference type="ARBA" id="ARBA00016573"/>
    </source>
</evidence>
<name>A0A420YMY1_9PEZI</name>
<accession>A0A420YMY1</accession>
<dbReference type="Gene3D" id="2.160.10.10">
    <property type="entry name" value="Hexapeptide repeat proteins"/>
    <property type="match status" value="1"/>
</dbReference>
<dbReference type="GO" id="GO:0070840">
    <property type="term" value="F:dynein complex binding"/>
    <property type="evidence" value="ECO:0007669"/>
    <property type="project" value="TreeGrafter"/>
</dbReference>
<evidence type="ECO:0000256" key="4">
    <source>
        <dbReference type="ARBA" id="ARBA00022490"/>
    </source>
</evidence>
<comment type="similarity">
    <text evidence="2">Belongs to the dynactin subunits 5/6 family. Dynactin subunit 6 subfamily.</text>
</comment>
<comment type="caution">
    <text evidence="8">The sequence shown here is derived from an EMBL/GenBank/DDBJ whole genome shotgun (WGS) entry which is preliminary data.</text>
</comment>
<dbReference type="PANTHER" id="PTHR13072">
    <property type="entry name" value="DYNACTIN 6"/>
    <property type="match status" value="1"/>
</dbReference>
<comment type="function">
    <text evidence="6">Part of the dynactin complex that activates the molecular motor dynein for ultra-processive transport along microtubules.</text>
</comment>
<dbReference type="GO" id="GO:0007052">
    <property type="term" value="P:mitotic spindle organization"/>
    <property type="evidence" value="ECO:0007669"/>
    <property type="project" value="TreeGrafter"/>
</dbReference>
<evidence type="ECO:0000256" key="2">
    <source>
        <dbReference type="ARBA" id="ARBA00007719"/>
    </source>
</evidence>
<evidence type="ECO:0000256" key="5">
    <source>
        <dbReference type="ARBA" id="ARBA00023212"/>
    </source>
</evidence>
<dbReference type="SUPFAM" id="SSF51161">
    <property type="entry name" value="Trimeric LpxA-like enzymes"/>
    <property type="match status" value="1"/>
</dbReference>
<evidence type="ECO:0000313" key="9">
    <source>
        <dbReference type="Proteomes" id="UP000275385"/>
    </source>
</evidence>
<keyword evidence="4" id="KW-0963">Cytoplasm</keyword>
<dbReference type="AlphaFoldDB" id="A0A420YMY1"/>
<dbReference type="Pfam" id="PF00132">
    <property type="entry name" value="Hexapep"/>
    <property type="match status" value="1"/>
</dbReference>
<evidence type="ECO:0000256" key="7">
    <source>
        <dbReference type="SAM" id="MobiDB-lite"/>
    </source>
</evidence>
<sequence length="216" mass="22481">MFAGEQAELGKPSDTMSSSATTAKRTSTVPPASAGPKPPVSFSSSVTIAELAVLTGTYPVAIGSETVIHPRARLESLGGSITIGRRCIIHERTKIGYMGTEGKVVLDEDDRAVVLGDYVTVEVGAVVEASGTIIGEGTVVGVGSRVGRGAVIGKYCTIAPQSEVPAGVTIPDHTVVYGENKQRTDRRGVAASMMKAQAQQITNLRTKIPSNPAKFQ</sequence>